<dbReference type="PANTHER" id="PTHR11403">
    <property type="entry name" value="CYTOCHROME C OXIDASE SUBUNIT III"/>
    <property type="match status" value="1"/>
</dbReference>
<keyword evidence="8 11" id="KW-0496">Mitochondrion</keyword>
<proteinExistence type="inferred from homology"/>
<comment type="subcellular location">
    <subcellularLocation>
        <location evidence="1">Membrane</location>
        <topology evidence="1">Multi-pass membrane protein</topology>
    </subcellularLocation>
</comment>
<dbReference type="AlphaFoldDB" id="Q3T4A3"/>
<feature type="transmembrane region" description="Helical" evidence="9">
    <location>
        <begin position="77"/>
        <end position="98"/>
    </location>
</feature>
<dbReference type="PANTHER" id="PTHR11403:SF7">
    <property type="entry name" value="CYTOCHROME C OXIDASE SUBUNIT 3"/>
    <property type="match status" value="1"/>
</dbReference>
<keyword evidence="6 9" id="KW-1133">Transmembrane helix</keyword>
<dbReference type="RefSeq" id="YP_203344.1">
    <property type="nucleotide sequence ID" value="NC_006837.1"/>
</dbReference>
<dbReference type="InterPro" id="IPR035973">
    <property type="entry name" value="Cyt_c_oxidase_su3-like_sf"/>
</dbReference>
<dbReference type="GO" id="GO:0006123">
    <property type="term" value="P:mitochondrial electron transport, cytochrome c to oxygen"/>
    <property type="evidence" value="ECO:0007669"/>
    <property type="project" value="TreeGrafter"/>
</dbReference>
<evidence type="ECO:0000256" key="4">
    <source>
        <dbReference type="ARBA" id="ARBA00022692"/>
    </source>
</evidence>
<feature type="transmembrane region" description="Helical" evidence="9">
    <location>
        <begin position="234"/>
        <end position="259"/>
    </location>
</feature>
<evidence type="ECO:0000256" key="8">
    <source>
        <dbReference type="RuleBase" id="RU003375"/>
    </source>
</evidence>
<feature type="domain" description="Heme-copper oxidase subunit III family profile" evidence="10">
    <location>
        <begin position="2"/>
        <end position="260"/>
    </location>
</feature>
<dbReference type="PROSITE" id="PS50253">
    <property type="entry name" value="COX3"/>
    <property type="match status" value="1"/>
</dbReference>
<dbReference type="InterPro" id="IPR000298">
    <property type="entry name" value="Cyt_c_oxidase-like_su3"/>
</dbReference>
<keyword evidence="4 8" id="KW-0812">Transmembrane</keyword>
<comment type="function">
    <text evidence="8">Component of the cytochrome c oxidase, the last enzyme in the mitochondrial electron transport chain which drives oxidative phosphorylation. The respiratory chain contains 3 multisubunit complexes succinate dehydrogenase (complex II, CII), ubiquinol-cytochrome c oxidoreductase (cytochrome b-c1 complex, complex III, CIII) and cytochrome c oxidase (complex IV, CIV), that cooperate to transfer electrons derived from NADH and succinate to molecular oxygen, creating an electrochemical gradient over the inner membrane that drives transmembrane transport and the ATP synthase. Cytochrome c oxidase is the component of the respiratory chain that catalyzes the reduction of oxygen to water. Electrons originating from reduced cytochrome c in the intermembrane space (IMS) are transferred via the dinuclear copper A center (CU(A)) of subunit 2 and heme A of subunit 1 to the active site in subunit 1, a binuclear center (BNC) formed by heme A3 and copper B (CU(B)). The BNC reduces molecular oxygen to 2 water molecules using 4 electrons from cytochrome c in the IMS and 4 protons from the mitochondrial matrix.</text>
</comment>
<dbReference type="Gene3D" id="1.20.120.80">
    <property type="entry name" value="Cytochrome c oxidase, subunit III, four-helix bundle"/>
    <property type="match status" value="1"/>
</dbReference>
<dbReference type="GO" id="GO:0016491">
    <property type="term" value="F:oxidoreductase activity"/>
    <property type="evidence" value="ECO:0007669"/>
    <property type="project" value="UniProtKB-KW"/>
</dbReference>
<dbReference type="GO" id="GO:0005739">
    <property type="term" value="C:mitochondrion"/>
    <property type="evidence" value="ECO:0007669"/>
    <property type="project" value="TreeGrafter"/>
</dbReference>
<keyword evidence="7 9" id="KW-0472">Membrane</keyword>
<organism evidence="11">
    <name type="scientific">Zancudomyces culisetae</name>
    <name type="common">Gut fungus</name>
    <name type="synonym">Smittium culisetae</name>
    <dbReference type="NCBI Taxonomy" id="1213189"/>
    <lineage>
        <taxon>Eukaryota</taxon>
        <taxon>Fungi</taxon>
        <taxon>Fungi incertae sedis</taxon>
        <taxon>Zoopagomycota</taxon>
        <taxon>Kickxellomycotina</taxon>
        <taxon>Harpellomycetes</taxon>
        <taxon>Harpellales</taxon>
        <taxon>Legeriomycetaceae</taxon>
        <taxon>Zancudomyces</taxon>
    </lineage>
</organism>
<feature type="transmembrane region" description="Helical" evidence="9">
    <location>
        <begin position="159"/>
        <end position="183"/>
    </location>
</feature>
<dbReference type="SUPFAM" id="SSF81452">
    <property type="entry name" value="Cytochrome c oxidase subunit III-like"/>
    <property type="match status" value="1"/>
</dbReference>
<keyword evidence="11" id="KW-0560">Oxidoreductase</keyword>
<evidence type="ECO:0000256" key="2">
    <source>
        <dbReference type="ARBA" id="ARBA00010581"/>
    </source>
</evidence>
<evidence type="ECO:0000256" key="6">
    <source>
        <dbReference type="ARBA" id="ARBA00022989"/>
    </source>
</evidence>
<geneLocation type="mitochondrion" evidence="11"/>
<evidence type="ECO:0000256" key="1">
    <source>
        <dbReference type="ARBA" id="ARBA00004141"/>
    </source>
</evidence>
<dbReference type="InterPro" id="IPR033945">
    <property type="entry name" value="Cyt_c_oxase_su3_dom"/>
</dbReference>
<dbReference type="EMBL" id="AY863213">
    <property type="protein sequence ID" value="AAW49511.1"/>
    <property type="molecule type" value="Genomic_DNA"/>
</dbReference>
<evidence type="ECO:0000259" key="10">
    <source>
        <dbReference type="PROSITE" id="PS50253"/>
    </source>
</evidence>
<evidence type="ECO:0000256" key="7">
    <source>
        <dbReference type="ARBA" id="ARBA00023136"/>
    </source>
</evidence>
<evidence type="ECO:0000256" key="5">
    <source>
        <dbReference type="ARBA" id="ARBA00022967"/>
    </source>
</evidence>
<dbReference type="InterPro" id="IPR013833">
    <property type="entry name" value="Cyt_c_oxidase_su3_a-hlx"/>
</dbReference>
<sequence>MQLYPNHIVETSPWPIVTSISLANTLLSIVLILQGFNSLSLKISIISLILSMSLWWKDVIIESTYQGHHTTIVMSGIKIGFLLFILSEIFVFLSVFWAQLNAALVPEIELGGLWPPLGIEAVNPFGIPLLNTLLLLSSGATVTWAHYSMIKNTNKKETIISLFLTILYATIFTLLQLFEYYYAPFSFVDGVYGCTFYAGTGLHALHVLVGNTFLIVALYRIIKNHFTQTHHLGFELAIIYWHFVDIVWLLLFIIFYYWAS</sequence>
<dbReference type="InterPro" id="IPR024791">
    <property type="entry name" value="Cyt_c/ubiquinol_Oxase_su3"/>
</dbReference>
<evidence type="ECO:0000256" key="9">
    <source>
        <dbReference type="SAM" id="Phobius"/>
    </source>
</evidence>
<feature type="transmembrane region" description="Helical" evidence="9">
    <location>
        <begin position="125"/>
        <end position="147"/>
    </location>
</feature>
<feature type="transmembrane region" description="Helical" evidence="9">
    <location>
        <begin position="203"/>
        <end position="222"/>
    </location>
</feature>
<dbReference type="GO" id="GO:0016020">
    <property type="term" value="C:membrane"/>
    <property type="evidence" value="ECO:0007669"/>
    <property type="project" value="UniProtKB-SubCell"/>
</dbReference>
<dbReference type="Pfam" id="PF00510">
    <property type="entry name" value="COX3"/>
    <property type="match status" value="1"/>
</dbReference>
<feature type="transmembrane region" description="Helical" evidence="9">
    <location>
        <begin position="12"/>
        <end position="33"/>
    </location>
</feature>
<evidence type="ECO:0000256" key="3">
    <source>
        <dbReference type="ARBA" id="ARBA00015944"/>
    </source>
</evidence>
<dbReference type="GO" id="GO:0004129">
    <property type="term" value="F:cytochrome-c oxidase activity"/>
    <property type="evidence" value="ECO:0007669"/>
    <property type="project" value="InterPro"/>
</dbReference>
<evidence type="ECO:0000313" key="11">
    <source>
        <dbReference type="EMBL" id="AAW49511.1"/>
    </source>
</evidence>
<dbReference type="GeneID" id="3260079"/>
<dbReference type="Gene3D" id="1.10.287.70">
    <property type="match status" value="1"/>
</dbReference>
<protein>
    <recommendedName>
        <fullName evidence="3 8">Cytochrome c oxidase subunit 3</fullName>
    </recommendedName>
</protein>
<name>Q3T4A3_ZANCU</name>
<reference evidence="11" key="1">
    <citation type="journal article" date="2005" name="Nucleic Acids Res.">
        <title>Comparative mitochondrial genomics in zygomycetes: bacteria-like RNase P RNAs, mobile elements, and a close source of the group I intron invasion in angiosperms.</title>
        <authorList>
            <person name="Seif E."/>
            <person name="Leigh J."/>
            <person name="Liu Y."/>
            <person name="Roewer I."/>
            <person name="Forget L."/>
            <person name="Lang B.F."/>
        </authorList>
    </citation>
    <scope>NUCLEOTIDE SEQUENCE</scope>
    <source>
        <strain evidence="11">18-3</strain>
    </source>
</reference>
<accession>Q3T4A3</accession>
<keyword evidence="5" id="KW-1278">Translocase</keyword>
<dbReference type="CDD" id="cd01665">
    <property type="entry name" value="Cyt_c_Oxidase_III"/>
    <property type="match status" value="1"/>
</dbReference>
<gene>
    <name evidence="11" type="primary">cox3</name>
</gene>
<comment type="similarity">
    <text evidence="2 8">Belongs to the cytochrome c oxidase subunit 3 family.</text>
</comment>